<organism evidence="1 2">
    <name type="scientific">Tistrella mobilis (strain KA081020-065)</name>
    <dbReference type="NCBI Taxonomy" id="1110502"/>
    <lineage>
        <taxon>Bacteria</taxon>
        <taxon>Pseudomonadati</taxon>
        <taxon>Pseudomonadota</taxon>
        <taxon>Alphaproteobacteria</taxon>
        <taxon>Geminicoccales</taxon>
        <taxon>Geminicoccaceae</taxon>
        <taxon>Tistrella</taxon>
    </lineage>
</organism>
<evidence type="ECO:0000313" key="1">
    <source>
        <dbReference type="EMBL" id="AFK57224.1"/>
    </source>
</evidence>
<reference evidence="1 2" key="1">
    <citation type="journal article" date="2012" name="J. Am. Chem. Soc.">
        <title>Bacterial biosynthesis and maturation of the didemnin anti-cancer agents.</title>
        <authorList>
            <person name="Xu Y."/>
            <person name="Kersten R.D."/>
            <person name="Nam S.J."/>
            <person name="Lu L."/>
            <person name="Al-Suwailem A.M."/>
            <person name="Zheng H."/>
            <person name="Fenical W."/>
            <person name="Dorrestein P.C."/>
            <person name="Moore B.S."/>
            <person name="Qian P.Y."/>
        </authorList>
    </citation>
    <scope>NUCLEOTIDE SEQUENCE [LARGE SCALE GENOMIC DNA]</scope>
    <source>
        <strain evidence="1 2">KA081020-065</strain>
    </source>
</reference>
<accession>I3TWT6</accession>
<evidence type="ECO:0000313" key="2">
    <source>
        <dbReference type="Proteomes" id="UP000005258"/>
    </source>
</evidence>
<keyword evidence="1" id="KW-0614">Plasmid</keyword>
<dbReference type="KEGG" id="tmo:TMO_c0614"/>
<dbReference type="HOGENOM" id="CLU_3206443_0_0_5"/>
<keyword evidence="2" id="KW-1185">Reference proteome</keyword>
<protein>
    <submittedName>
        <fullName evidence="1">Uncharacterized protein</fullName>
    </submittedName>
</protein>
<dbReference type="Proteomes" id="UP000005258">
    <property type="component" value="Plasmid pTM3"/>
</dbReference>
<gene>
    <name evidence="1" type="ordered locus">TMO_c0614</name>
</gene>
<proteinExistence type="predicted"/>
<name>I3TWT6_TISMK</name>
<dbReference type="EMBL" id="CP003239">
    <property type="protein sequence ID" value="AFK57224.1"/>
    <property type="molecule type" value="Genomic_DNA"/>
</dbReference>
<sequence length="45" mass="4756">MGRSGSIVADGDDARGAQQDNELLEQIFASSPLTRVVLPVGERIS</sequence>
<geneLocation type="plasmid" evidence="1 2">
    <name>pTM3</name>
</geneLocation>
<dbReference type="AlphaFoldDB" id="I3TWT6"/>